<keyword evidence="3" id="KW-1185">Reference proteome</keyword>
<name>A0AA46TLG9_9ACTN</name>
<sequence length="61" mass="6543">MTEGNRGGWSGTATEPIYEQLLREADEGIRRSVLAGQSSRVGAPHPPPAPPADWTRTPYPG</sequence>
<dbReference type="KEGG" id="sgrg:L0C25_10310"/>
<evidence type="ECO:0000313" key="2">
    <source>
        <dbReference type="EMBL" id="UYM07435.1"/>
    </source>
</evidence>
<organism evidence="2 3">
    <name type="scientific">Solicola gregarius</name>
    <dbReference type="NCBI Taxonomy" id="2908642"/>
    <lineage>
        <taxon>Bacteria</taxon>
        <taxon>Bacillati</taxon>
        <taxon>Actinomycetota</taxon>
        <taxon>Actinomycetes</taxon>
        <taxon>Propionibacteriales</taxon>
        <taxon>Nocardioidaceae</taxon>
        <taxon>Solicola</taxon>
    </lineage>
</organism>
<dbReference type="Proteomes" id="UP001164390">
    <property type="component" value="Chromosome"/>
</dbReference>
<accession>A0AA46TLG9</accession>
<dbReference type="EMBL" id="CP094970">
    <property type="protein sequence ID" value="UYM07435.1"/>
    <property type="molecule type" value="Genomic_DNA"/>
</dbReference>
<protein>
    <submittedName>
        <fullName evidence="2">Uncharacterized protein</fullName>
    </submittedName>
</protein>
<proteinExistence type="predicted"/>
<dbReference type="AlphaFoldDB" id="A0AA46TLG9"/>
<evidence type="ECO:0000256" key="1">
    <source>
        <dbReference type="SAM" id="MobiDB-lite"/>
    </source>
</evidence>
<feature type="region of interest" description="Disordered" evidence="1">
    <location>
        <begin position="29"/>
        <end position="61"/>
    </location>
</feature>
<reference evidence="2" key="1">
    <citation type="submission" date="2022-01" db="EMBL/GenBank/DDBJ databases">
        <title>Nocardioidaceae gen. sp. A5X3R13.</title>
        <authorList>
            <person name="Lopez Marin M.A."/>
            <person name="Uhlik O."/>
        </authorList>
    </citation>
    <scope>NUCLEOTIDE SEQUENCE</scope>
    <source>
        <strain evidence="2">A5X3R13</strain>
    </source>
</reference>
<gene>
    <name evidence="2" type="ORF">L0C25_10310</name>
</gene>
<evidence type="ECO:0000313" key="3">
    <source>
        <dbReference type="Proteomes" id="UP001164390"/>
    </source>
</evidence>
<dbReference type="RefSeq" id="WP_271636410.1">
    <property type="nucleotide sequence ID" value="NZ_CP094970.1"/>
</dbReference>